<dbReference type="Proteomes" id="UP000095713">
    <property type="component" value="Unassembled WGS sequence"/>
</dbReference>
<evidence type="ECO:0000313" key="6">
    <source>
        <dbReference type="Proteomes" id="UP000095713"/>
    </source>
</evidence>
<dbReference type="AlphaFoldDB" id="A0A1E5T7I9"/>
<dbReference type="InterPro" id="IPR027417">
    <property type="entry name" value="P-loop_NTPase"/>
</dbReference>
<dbReference type="SMART" id="SM00490">
    <property type="entry name" value="HELICc"/>
    <property type="match status" value="1"/>
</dbReference>
<proteinExistence type="predicted"/>
<keyword evidence="1" id="KW-0547">Nucleotide-binding</keyword>
<evidence type="ECO:0000259" key="4">
    <source>
        <dbReference type="PROSITE" id="PS51194"/>
    </source>
</evidence>
<organism evidence="5 6">
    <name type="scientific">Flavivirga aquatica</name>
    <dbReference type="NCBI Taxonomy" id="1849968"/>
    <lineage>
        <taxon>Bacteria</taxon>
        <taxon>Pseudomonadati</taxon>
        <taxon>Bacteroidota</taxon>
        <taxon>Flavobacteriia</taxon>
        <taxon>Flavobacteriales</taxon>
        <taxon>Flavobacteriaceae</taxon>
        <taxon>Flavivirga</taxon>
    </lineage>
</organism>
<evidence type="ECO:0000256" key="1">
    <source>
        <dbReference type="ARBA" id="ARBA00022741"/>
    </source>
</evidence>
<keyword evidence="5" id="KW-0378">Hydrolase</keyword>
<feature type="domain" description="Helicase ATP-binding" evidence="3">
    <location>
        <begin position="31"/>
        <end position="209"/>
    </location>
</feature>
<dbReference type="InterPro" id="IPR001650">
    <property type="entry name" value="Helicase_C-like"/>
</dbReference>
<evidence type="ECO:0000259" key="3">
    <source>
        <dbReference type="PROSITE" id="PS51192"/>
    </source>
</evidence>
<sequence>MAYQLLSEPIRKYIRDKRWESLRPIQAAAITKIMQTDLNYILASRTASGKTEAAFLPILSKTNFSESGVQVLYISPLIALINDQFLRVEDLCKNLEIPVTKWHGEASRGDKNKLIKNPEGIVLITPESLEAMFANKPYNAKKLFGNLKYIVIDEIHSFIGVDRGIHLMSILHRLQEQNKKKIIVLGLSATIGSENYIEAKKITGAPEHTKILVDKAKKDTIARFTYFENKTAELSLDLLKKLYIHTKDYKVLIFPNSRGKTEEIAVKLRKISDRIGGHPYYYSHHSSVDKEIREHVEAFAKNNRRFNFCIACTSTLELGIDIDTVDKIVQIDATFSVASLVQRIGRSGRRERGQSIVDMYTTDPWSLLQSLACWNLYKKGFLEPVRIAEKPYDLLFHQMLSIAKQLLGCPIITFIERLHCNPAFKHIERTNIEKLVSESITFEYLEEVQREIILGVEGEKIVNTRDFYGVFKTEPNLKVIHGSNKIGEIPFSPQILVGENILLAAKIWKINDVDLKAATLKVNPAKDGRAPKFYGGGGNIHSRIREEMLEILVSNESYEELDESCNIELHTLRNEFSGFILKEKYDRPYIIKKDKLIIYTFSGSKINKSLQFLCALTGISTEYYDSDSTLELGILITQFEALKTTIITKYQSIDTELKKAITLNEALLEFSKFGSYLPINFQVEILKERYFDFEGALLFLDRVRLMESKSTTKNNF</sequence>
<dbReference type="GO" id="GO:0005524">
    <property type="term" value="F:ATP binding"/>
    <property type="evidence" value="ECO:0007669"/>
    <property type="project" value="UniProtKB-KW"/>
</dbReference>
<dbReference type="PANTHER" id="PTHR47962">
    <property type="entry name" value="ATP-DEPENDENT HELICASE LHR-RELATED-RELATED"/>
    <property type="match status" value="1"/>
</dbReference>
<keyword evidence="5" id="KW-0347">Helicase</keyword>
<dbReference type="Pfam" id="PF00270">
    <property type="entry name" value="DEAD"/>
    <property type="match status" value="1"/>
</dbReference>
<dbReference type="STRING" id="1849968.A8C32_18070"/>
<dbReference type="PANTHER" id="PTHR47962:SF5">
    <property type="entry name" value="ATP-DEPENDENT HELICASE LHR-RELATED"/>
    <property type="match status" value="1"/>
</dbReference>
<dbReference type="InterPro" id="IPR011545">
    <property type="entry name" value="DEAD/DEAH_box_helicase_dom"/>
</dbReference>
<name>A0A1E5T7I9_9FLAO</name>
<evidence type="ECO:0000256" key="2">
    <source>
        <dbReference type="ARBA" id="ARBA00022840"/>
    </source>
</evidence>
<dbReference type="SMART" id="SM00487">
    <property type="entry name" value="DEXDc"/>
    <property type="match status" value="1"/>
</dbReference>
<dbReference type="Gene3D" id="3.40.50.300">
    <property type="entry name" value="P-loop containing nucleotide triphosphate hydrolases"/>
    <property type="match status" value="2"/>
</dbReference>
<dbReference type="RefSeq" id="WP_069830832.1">
    <property type="nucleotide sequence ID" value="NZ_MDJD01000048.1"/>
</dbReference>
<dbReference type="EMBL" id="MDJD01000048">
    <property type="protein sequence ID" value="OEK07343.1"/>
    <property type="molecule type" value="Genomic_DNA"/>
</dbReference>
<feature type="domain" description="Helicase C-terminal" evidence="4">
    <location>
        <begin position="238"/>
        <end position="393"/>
    </location>
</feature>
<accession>A0A1E5T7I9</accession>
<protein>
    <submittedName>
        <fullName evidence="5">DEAD/DEAH box helicase</fullName>
    </submittedName>
</protein>
<gene>
    <name evidence="5" type="ORF">A8C32_18070</name>
</gene>
<comment type="caution">
    <text evidence="5">The sequence shown here is derived from an EMBL/GenBank/DDBJ whole genome shotgun (WGS) entry which is preliminary data.</text>
</comment>
<keyword evidence="6" id="KW-1185">Reference proteome</keyword>
<dbReference type="GO" id="GO:0003677">
    <property type="term" value="F:DNA binding"/>
    <property type="evidence" value="ECO:0007669"/>
    <property type="project" value="TreeGrafter"/>
</dbReference>
<dbReference type="GO" id="GO:0016887">
    <property type="term" value="F:ATP hydrolysis activity"/>
    <property type="evidence" value="ECO:0007669"/>
    <property type="project" value="TreeGrafter"/>
</dbReference>
<evidence type="ECO:0000313" key="5">
    <source>
        <dbReference type="EMBL" id="OEK07343.1"/>
    </source>
</evidence>
<dbReference type="InterPro" id="IPR014001">
    <property type="entry name" value="Helicase_ATP-bd"/>
</dbReference>
<dbReference type="InterPro" id="IPR052511">
    <property type="entry name" value="ATP-dep_Helicase"/>
</dbReference>
<dbReference type="PROSITE" id="PS51194">
    <property type="entry name" value="HELICASE_CTER"/>
    <property type="match status" value="1"/>
</dbReference>
<reference evidence="5 6" key="1">
    <citation type="submission" date="2016-05" db="EMBL/GenBank/DDBJ databases">
        <title>Draft Genome Sequence of Algibacter sp. Strain SK-16 Isolated from the Surface Water of Aburatsubo Inlet.</title>
        <authorList>
            <person name="Wong S.-K."/>
            <person name="Yoshizawa S."/>
            <person name="Nakajima Y."/>
            <person name="Ogura Y."/>
            <person name="Tetsuya H."/>
            <person name="Hamasaki K."/>
        </authorList>
    </citation>
    <scope>NUCLEOTIDE SEQUENCE [LARGE SCALE GENOMIC DNA]</scope>
    <source>
        <strain evidence="5 6">SK-16</strain>
    </source>
</reference>
<dbReference type="GO" id="GO:0004386">
    <property type="term" value="F:helicase activity"/>
    <property type="evidence" value="ECO:0007669"/>
    <property type="project" value="UniProtKB-KW"/>
</dbReference>
<dbReference type="SUPFAM" id="SSF52540">
    <property type="entry name" value="P-loop containing nucleoside triphosphate hydrolases"/>
    <property type="match status" value="1"/>
</dbReference>
<dbReference type="OrthoDB" id="9815222at2"/>
<dbReference type="Pfam" id="PF00271">
    <property type="entry name" value="Helicase_C"/>
    <property type="match status" value="1"/>
</dbReference>
<keyword evidence="2" id="KW-0067">ATP-binding</keyword>
<dbReference type="PROSITE" id="PS51192">
    <property type="entry name" value="HELICASE_ATP_BIND_1"/>
    <property type="match status" value="1"/>
</dbReference>